<dbReference type="WBParaSite" id="TMUE_2000010469.1">
    <property type="protein sequence ID" value="TMUE_2000010469.1"/>
    <property type="gene ID" value="WBGene00289197"/>
</dbReference>
<keyword evidence="3" id="KW-0131">Cell cycle</keyword>
<feature type="domain" description="Cyclin C-terminal" evidence="6">
    <location>
        <begin position="203"/>
        <end position="315"/>
    </location>
</feature>
<dbReference type="Proteomes" id="UP000046395">
    <property type="component" value="Unassembled WGS sequence"/>
</dbReference>
<evidence type="ECO:0000256" key="2">
    <source>
        <dbReference type="ARBA" id="ARBA00023127"/>
    </source>
</evidence>
<evidence type="ECO:0000313" key="7">
    <source>
        <dbReference type="Proteomes" id="UP000046395"/>
    </source>
</evidence>
<reference evidence="8" key="1">
    <citation type="submission" date="2019-12" db="UniProtKB">
        <authorList>
            <consortium name="WormBaseParasite"/>
        </authorList>
    </citation>
    <scope>IDENTIFICATION</scope>
</reference>
<dbReference type="CDD" id="cd20516">
    <property type="entry name" value="CYCLIN_CCND_rpt2"/>
    <property type="match status" value="1"/>
</dbReference>
<dbReference type="SUPFAM" id="SSF47954">
    <property type="entry name" value="Cyclin-like"/>
    <property type="match status" value="2"/>
</dbReference>
<proteinExistence type="inferred from homology"/>
<evidence type="ECO:0000256" key="1">
    <source>
        <dbReference type="ARBA" id="ARBA00022618"/>
    </source>
</evidence>
<dbReference type="InterPro" id="IPR039361">
    <property type="entry name" value="Cyclin"/>
</dbReference>
<dbReference type="AlphaFoldDB" id="A0A5S6QTJ8"/>
<dbReference type="Gene3D" id="1.10.472.10">
    <property type="entry name" value="Cyclin-like"/>
    <property type="match status" value="2"/>
</dbReference>
<accession>A0A5S6QTJ8</accession>
<dbReference type="Pfam" id="PF02984">
    <property type="entry name" value="Cyclin_C"/>
    <property type="match status" value="1"/>
</dbReference>
<dbReference type="PROSITE" id="PS00292">
    <property type="entry name" value="CYCLINS"/>
    <property type="match status" value="1"/>
</dbReference>
<protein>
    <submittedName>
        <fullName evidence="8">Cyclin N-terminal domain-containing protein</fullName>
    </submittedName>
</protein>
<dbReference type="SMART" id="SM01332">
    <property type="entry name" value="Cyclin_C"/>
    <property type="match status" value="1"/>
</dbReference>
<keyword evidence="1" id="KW-0132">Cell division</keyword>
<feature type="domain" description="Cyclin-like" evidence="5">
    <location>
        <begin position="110"/>
        <end position="194"/>
    </location>
</feature>
<keyword evidence="7" id="KW-1185">Reference proteome</keyword>
<organism evidence="7 8">
    <name type="scientific">Trichuris muris</name>
    <name type="common">Mouse whipworm</name>
    <dbReference type="NCBI Taxonomy" id="70415"/>
    <lineage>
        <taxon>Eukaryota</taxon>
        <taxon>Metazoa</taxon>
        <taxon>Ecdysozoa</taxon>
        <taxon>Nematoda</taxon>
        <taxon>Enoplea</taxon>
        <taxon>Dorylaimia</taxon>
        <taxon>Trichinellida</taxon>
        <taxon>Trichuridae</taxon>
        <taxon>Trichuris</taxon>
    </lineage>
</organism>
<dbReference type="GO" id="GO:0000278">
    <property type="term" value="P:mitotic cell cycle"/>
    <property type="evidence" value="ECO:0007669"/>
    <property type="project" value="UniProtKB-ARBA"/>
</dbReference>
<dbReference type="InterPro" id="IPR004367">
    <property type="entry name" value="Cyclin_C-dom"/>
</dbReference>
<dbReference type="InterPro" id="IPR048258">
    <property type="entry name" value="Cyclins_cyclin-box"/>
</dbReference>
<dbReference type="GO" id="GO:0051301">
    <property type="term" value="P:cell division"/>
    <property type="evidence" value="ECO:0007669"/>
    <property type="project" value="UniProtKB-KW"/>
</dbReference>
<evidence type="ECO:0000313" key="8">
    <source>
        <dbReference type="WBParaSite" id="TMUE_2000010469.1"/>
    </source>
</evidence>
<dbReference type="Pfam" id="PF00134">
    <property type="entry name" value="Cyclin_N"/>
    <property type="match status" value="1"/>
</dbReference>
<dbReference type="InterPro" id="IPR006671">
    <property type="entry name" value="Cyclin_N"/>
</dbReference>
<name>A0A5S6QTJ8_TRIMR</name>
<sequence>MAHCAHRADSVLLNVVRGVDRRRCRRCLVVVGPPIGRGYNLYCSAVEAAVRRPYAYVRPEKSIEKKISFRKANCIFDAVVANDHCRLSSFSEKSTIQLAITDGMRRTLTEWMYEVCEEERCDVEVFPLSVQYLDRFLSLEPIRVDQLQAVGTVCMFLASKLVEAQPISASQLVHYTDYSVTLADLLSWELLVLNKLDWDTCHLTAHTFIQHYLFRLRLPANTERRLRPQLRLMVALAATEYRFAVLPQSMIAASCLCASYVNVYPQPGSAESLALRLHQLTAIDSESILANTRDMLAFICELRQQYLDAKSSPTLGAASSQGYLDQQRMANRLAEYCRVVSERPPQSSYCAH</sequence>
<dbReference type="FunFam" id="1.10.472.10:FF:000003">
    <property type="entry name" value="G1/S-specific cyclin-D2"/>
    <property type="match status" value="1"/>
</dbReference>
<evidence type="ECO:0000259" key="5">
    <source>
        <dbReference type="SMART" id="SM00385"/>
    </source>
</evidence>
<keyword evidence="2 4" id="KW-0195">Cyclin</keyword>
<dbReference type="InterPro" id="IPR013763">
    <property type="entry name" value="Cyclin-like_dom"/>
</dbReference>
<evidence type="ECO:0000256" key="4">
    <source>
        <dbReference type="RuleBase" id="RU000383"/>
    </source>
</evidence>
<evidence type="ECO:0000256" key="3">
    <source>
        <dbReference type="ARBA" id="ARBA00023306"/>
    </source>
</evidence>
<evidence type="ECO:0000259" key="6">
    <source>
        <dbReference type="SMART" id="SM01332"/>
    </source>
</evidence>
<comment type="similarity">
    <text evidence="4">Belongs to the cyclin family.</text>
</comment>
<dbReference type="InterPro" id="IPR036915">
    <property type="entry name" value="Cyclin-like_sf"/>
</dbReference>
<dbReference type="STRING" id="70415.A0A5S6QTJ8"/>
<dbReference type="PANTHER" id="PTHR10177">
    <property type="entry name" value="CYCLINS"/>
    <property type="match status" value="1"/>
</dbReference>
<dbReference type="SMART" id="SM00385">
    <property type="entry name" value="CYCLIN"/>
    <property type="match status" value="1"/>
</dbReference>